<dbReference type="GO" id="GO:0016787">
    <property type="term" value="F:hydrolase activity"/>
    <property type="evidence" value="ECO:0007669"/>
    <property type="project" value="UniProtKB-KW"/>
</dbReference>
<dbReference type="AlphaFoldDB" id="A0A1G6QGU7"/>
<dbReference type="CDD" id="cd07743">
    <property type="entry name" value="metallo-hydrolase-like_MBL-fold"/>
    <property type="match status" value="1"/>
</dbReference>
<dbReference type="EMBL" id="FMYV01000012">
    <property type="protein sequence ID" value="SDC90926.1"/>
    <property type="molecule type" value="Genomic_DNA"/>
</dbReference>
<keyword evidence="4" id="KW-1185">Reference proteome</keyword>
<dbReference type="Proteomes" id="UP000199322">
    <property type="component" value="Unassembled WGS sequence"/>
</dbReference>
<dbReference type="EMBL" id="SRME01000001">
    <property type="protein sequence ID" value="TGG89304.1"/>
    <property type="molecule type" value="Genomic_DNA"/>
</dbReference>
<dbReference type="OrthoDB" id="11380at2"/>
<dbReference type="Gene3D" id="3.60.15.10">
    <property type="entry name" value="Ribonuclease Z/Hydroxyacylglutathione hydrolase-like"/>
    <property type="match status" value="1"/>
</dbReference>
<protein>
    <submittedName>
        <fullName evidence="2">Glyoxylase, beta-lactamase superfamily II</fullName>
    </submittedName>
    <submittedName>
        <fullName evidence="3">MBL fold metallo-hydrolase</fullName>
    </submittedName>
</protein>
<dbReference type="Pfam" id="PF00753">
    <property type="entry name" value="Lactamase_B"/>
    <property type="match status" value="1"/>
</dbReference>
<dbReference type="SUPFAM" id="SSF56281">
    <property type="entry name" value="Metallo-hydrolase/oxidoreductase"/>
    <property type="match status" value="1"/>
</dbReference>
<dbReference type="PANTHER" id="PTHR23131:SF0">
    <property type="entry name" value="ENDORIBONUCLEASE LACTB2"/>
    <property type="match status" value="1"/>
</dbReference>
<evidence type="ECO:0000313" key="3">
    <source>
        <dbReference type="EMBL" id="TGG89304.1"/>
    </source>
</evidence>
<evidence type="ECO:0000313" key="4">
    <source>
        <dbReference type="Proteomes" id="UP000199322"/>
    </source>
</evidence>
<evidence type="ECO:0000259" key="1">
    <source>
        <dbReference type="SMART" id="SM00849"/>
    </source>
</evidence>
<dbReference type="PANTHER" id="PTHR23131">
    <property type="entry name" value="ENDORIBONUCLEASE LACTB2"/>
    <property type="match status" value="1"/>
</dbReference>
<sequence>MKYVELKNNIGYIVFPTNIGILKNGKEIMVIDTGLDSRSSKLILKFLEDNDLNLKYILNTHSHSDHSGGNYYLQKETDCKIITPYLEDYFVENQFLKPIYVYSGATAPKQLKNRFMQSKDSKVFKTINKDEIFNFGEHEILAVDLNGHTYNHLGYIVNGVLFSGDAVISEDNLSKTKMSYYVDVEKLMDSINLLSKLEYELILPSHGKHSEKNKELLNYNREKIALINRLIIDITKEEINEEDLFSKVFTELDMNIRTTTEFFLMRSTLMAHISYLSDKNKIKIIVKNNRIYYKAV</sequence>
<reference evidence="3 5" key="2">
    <citation type="submission" date="2019-04" db="EMBL/GenBank/DDBJ databases">
        <title>Draft genome sequence data and analysis of a Fermenting Bacterium, Geotoga petraea strain HO-Geo1, isolated from heavy-oil petroleum reservoir in Russia.</title>
        <authorList>
            <person name="Grouzdev D.S."/>
            <person name="Semenova E.M."/>
            <person name="Sokolova D.S."/>
            <person name="Tourova T.P."/>
            <person name="Poltaraus A.B."/>
            <person name="Nazina T.N."/>
        </authorList>
    </citation>
    <scope>NUCLEOTIDE SEQUENCE [LARGE SCALE GENOMIC DNA]</scope>
    <source>
        <strain evidence="3 5">HO-Geo1</strain>
    </source>
</reference>
<gene>
    <name evidence="3" type="ORF">E4650_03710</name>
    <name evidence="2" type="ORF">SAMN04488588_2061</name>
</gene>
<organism evidence="2 4">
    <name type="scientific">Geotoga petraea</name>
    <dbReference type="NCBI Taxonomy" id="28234"/>
    <lineage>
        <taxon>Bacteria</taxon>
        <taxon>Thermotogati</taxon>
        <taxon>Thermotogota</taxon>
        <taxon>Thermotogae</taxon>
        <taxon>Petrotogales</taxon>
        <taxon>Petrotogaceae</taxon>
        <taxon>Geotoga</taxon>
    </lineage>
</organism>
<feature type="domain" description="Metallo-beta-lactamase" evidence="1">
    <location>
        <begin position="16"/>
        <end position="206"/>
    </location>
</feature>
<dbReference type="InterPro" id="IPR050662">
    <property type="entry name" value="Sec-metab_biosynth-thioest"/>
</dbReference>
<dbReference type="STRING" id="28234.SAMN04488588_2061"/>
<keyword evidence="3" id="KW-0378">Hydrolase</keyword>
<name>A0A1G6QGU7_9BACT</name>
<proteinExistence type="predicted"/>
<dbReference type="RefSeq" id="WP_091405666.1">
    <property type="nucleotide sequence ID" value="NZ_FMYV01000012.1"/>
</dbReference>
<evidence type="ECO:0000313" key="5">
    <source>
        <dbReference type="Proteomes" id="UP000297288"/>
    </source>
</evidence>
<evidence type="ECO:0000313" key="2">
    <source>
        <dbReference type="EMBL" id="SDC90926.1"/>
    </source>
</evidence>
<dbReference type="SMART" id="SM00849">
    <property type="entry name" value="Lactamase_B"/>
    <property type="match status" value="1"/>
</dbReference>
<dbReference type="InterPro" id="IPR001279">
    <property type="entry name" value="Metallo-B-lactamas"/>
</dbReference>
<dbReference type="InterPro" id="IPR036866">
    <property type="entry name" value="RibonucZ/Hydroxyglut_hydro"/>
</dbReference>
<dbReference type="Proteomes" id="UP000297288">
    <property type="component" value="Unassembled WGS sequence"/>
</dbReference>
<accession>A0A1G6QGU7</accession>
<reference evidence="2 4" key="1">
    <citation type="submission" date="2016-10" db="EMBL/GenBank/DDBJ databases">
        <authorList>
            <person name="de Groot N.N."/>
        </authorList>
    </citation>
    <scope>NUCLEOTIDE SEQUENCE [LARGE SCALE GENOMIC DNA]</scope>
    <source>
        <strain evidence="2 4">WG14</strain>
    </source>
</reference>